<dbReference type="InterPro" id="IPR036059">
    <property type="entry name" value="TldD/PmbA_sf"/>
</dbReference>
<dbReference type="InterPro" id="IPR047657">
    <property type="entry name" value="PmbA"/>
</dbReference>
<feature type="domain" description="Metalloprotease TldD/E C-terminal" evidence="1">
    <location>
        <begin position="5"/>
        <end position="89"/>
    </location>
</feature>
<dbReference type="AlphaFoldDB" id="A0A6J7MWN7"/>
<dbReference type="EMBL" id="CAFBOF010000042">
    <property type="protein sequence ID" value="CAB4985396.1"/>
    <property type="molecule type" value="Genomic_DNA"/>
</dbReference>
<reference evidence="2" key="1">
    <citation type="submission" date="2020-05" db="EMBL/GenBank/DDBJ databases">
        <authorList>
            <person name="Chiriac C."/>
            <person name="Salcher M."/>
            <person name="Ghai R."/>
            <person name="Kavagutti S V."/>
        </authorList>
    </citation>
    <scope>NUCLEOTIDE SEQUENCE</scope>
</reference>
<dbReference type="GO" id="GO:0008237">
    <property type="term" value="F:metallopeptidase activity"/>
    <property type="evidence" value="ECO:0007669"/>
    <property type="project" value="InterPro"/>
</dbReference>
<evidence type="ECO:0000313" key="2">
    <source>
        <dbReference type="EMBL" id="CAB4985396.1"/>
    </source>
</evidence>
<organism evidence="2">
    <name type="scientific">freshwater metagenome</name>
    <dbReference type="NCBI Taxonomy" id="449393"/>
    <lineage>
        <taxon>unclassified sequences</taxon>
        <taxon>metagenomes</taxon>
        <taxon>ecological metagenomes</taxon>
    </lineage>
</organism>
<sequence>MVAAGEAFYVQSVSGIHSGTNTVSGDFSVGAEGLMVRNGEFAEPIREVTIASTLPRMLSEITAIGSDLTWFPGGAAGLTLLISEMTISGS</sequence>
<dbReference type="SUPFAM" id="SSF111283">
    <property type="entry name" value="Putative modulator of DNA gyrase, PmbA/TldD"/>
    <property type="match status" value="1"/>
</dbReference>
<protein>
    <submittedName>
        <fullName evidence="2">Unannotated protein</fullName>
    </submittedName>
</protein>
<accession>A0A6J7MWN7</accession>
<proteinExistence type="predicted"/>
<dbReference type="Pfam" id="PF19289">
    <property type="entry name" value="PmbA_TldD_3rd"/>
    <property type="match status" value="1"/>
</dbReference>
<dbReference type="GO" id="GO:0006508">
    <property type="term" value="P:proteolysis"/>
    <property type="evidence" value="ECO:0007669"/>
    <property type="project" value="InterPro"/>
</dbReference>
<dbReference type="InterPro" id="IPR045569">
    <property type="entry name" value="Metalloprtase-TldD/E_C"/>
</dbReference>
<name>A0A6J7MWN7_9ZZZZ</name>
<dbReference type="PANTHER" id="PTHR43421:SF1">
    <property type="entry name" value="METALLOPROTEASE PMBA"/>
    <property type="match status" value="1"/>
</dbReference>
<dbReference type="PANTHER" id="PTHR43421">
    <property type="entry name" value="METALLOPROTEASE PMBA"/>
    <property type="match status" value="1"/>
</dbReference>
<gene>
    <name evidence="2" type="ORF">UFOPK3897_01384</name>
</gene>
<dbReference type="GO" id="GO:0005829">
    <property type="term" value="C:cytosol"/>
    <property type="evidence" value="ECO:0007669"/>
    <property type="project" value="TreeGrafter"/>
</dbReference>
<evidence type="ECO:0000259" key="1">
    <source>
        <dbReference type="Pfam" id="PF19289"/>
    </source>
</evidence>